<dbReference type="OMA" id="DAXTRIL"/>
<dbReference type="KEGG" id="ssl:SS1G_02491"/>
<evidence type="ECO:0000313" key="2">
    <source>
        <dbReference type="Proteomes" id="UP000001312"/>
    </source>
</evidence>
<dbReference type="Proteomes" id="UP000001312">
    <property type="component" value="Unassembled WGS sequence"/>
</dbReference>
<sequence>MGRSDVAEGLLKRVIETAPRVLGRGHGLNLASKFVLVRVLWEGRKFGDAETLSRNNVQNSQRMFGNNHPTTITCMSNLADLLERLKRHSEAPPYIGKVYTFRLETWGPERPDTLEAKRDYYRVRGIVGQQLQSEQTRAKMISLSGNQNTDLKSDARSEASELDEFIFSIYEQNLLGSSEDAEQARISIPPGGQHTSC</sequence>
<accession>A7EB05</accession>
<dbReference type="SUPFAM" id="SSF48452">
    <property type="entry name" value="TPR-like"/>
    <property type="match status" value="1"/>
</dbReference>
<dbReference type="EMBL" id="CH476623">
    <property type="protein sequence ID" value="EDN99633.1"/>
    <property type="molecule type" value="Genomic_DNA"/>
</dbReference>
<dbReference type="Gene3D" id="1.25.40.10">
    <property type="entry name" value="Tetratricopeptide repeat domain"/>
    <property type="match status" value="1"/>
</dbReference>
<gene>
    <name evidence="1" type="ORF">SS1G_02491</name>
</gene>
<dbReference type="Pfam" id="PF13374">
    <property type="entry name" value="TPR_10"/>
    <property type="match status" value="1"/>
</dbReference>
<dbReference type="InterPro" id="IPR011990">
    <property type="entry name" value="TPR-like_helical_dom_sf"/>
</dbReference>
<evidence type="ECO:0000313" key="1">
    <source>
        <dbReference type="EMBL" id="EDN99633.1"/>
    </source>
</evidence>
<dbReference type="InParanoid" id="A7EB05"/>
<protein>
    <recommendedName>
        <fullName evidence="3">Kinesin light chain</fullName>
    </recommendedName>
</protein>
<reference evidence="2" key="1">
    <citation type="journal article" date="2011" name="PLoS Genet.">
        <title>Genomic analysis of the necrotrophic fungal pathogens Sclerotinia sclerotiorum and Botrytis cinerea.</title>
        <authorList>
            <person name="Amselem J."/>
            <person name="Cuomo C.A."/>
            <person name="van Kan J.A."/>
            <person name="Viaud M."/>
            <person name="Benito E.P."/>
            <person name="Couloux A."/>
            <person name="Coutinho P.M."/>
            <person name="de Vries R.P."/>
            <person name="Dyer P.S."/>
            <person name="Fillinger S."/>
            <person name="Fournier E."/>
            <person name="Gout L."/>
            <person name="Hahn M."/>
            <person name="Kohn L."/>
            <person name="Lapalu N."/>
            <person name="Plummer K.M."/>
            <person name="Pradier J.M."/>
            <person name="Quevillon E."/>
            <person name="Sharon A."/>
            <person name="Simon A."/>
            <person name="ten Have A."/>
            <person name="Tudzynski B."/>
            <person name="Tudzynski P."/>
            <person name="Wincker P."/>
            <person name="Andrew M."/>
            <person name="Anthouard V."/>
            <person name="Beever R.E."/>
            <person name="Beffa R."/>
            <person name="Benoit I."/>
            <person name="Bouzid O."/>
            <person name="Brault B."/>
            <person name="Chen Z."/>
            <person name="Choquer M."/>
            <person name="Collemare J."/>
            <person name="Cotton P."/>
            <person name="Danchin E.G."/>
            <person name="Da Silva C."/>
            <person name="Gautier A."/>
            <person name="Giraud C."/>
            <person name="Giraud T."/>
            <person name="Gonzalez C."/>
            <person name="Grossetete S."/>
            <person name="Guldener U."/>
            <person name="Henrissat B."/>
            <person name="Howlett B.J."/>
            <person name="Kodira C."/>
            <person name="Kretschmer M."/>
            <person name="Lappartient A."/>
            <person name="Leroch M."/>
            <person name="Levis C."/>
            <person name="Mauceli E."/>
            <person name="Neuveglise C."/>
            <person name="Oeser B."/>
            <person name="Pearson M."/>
            <person name="Poulain J."/>
            <person name="Poussereau N."/>
            <person name="Quesneville H."/>
            <person name="Rascle C."/>
            <person name="Schumacher J."/>
            <person name="Segurens B."/>
            <person name="Sexton A."/>
            <person name="Silva E."/>
            <person name="Sirven C."/>
            <person name="Soanes D.M."/>
            <person name="Talbot N.J."/>
            <person name="Templeton M."/>
            <person name="Yandava C."/>
            <person name="Yarden O."/>
            <person name="Zeng Q."/>
            <person name="Rollins J.A."/>
            <person name="Lebrun M.H."/>
            <person name="Dickman M."/>
        </authorList>
    </citation>
    <scope>NUCLEOTIDE SEQUENCE [LARGE SCALE GENOMIC DNA]</scope>
    <source>
        <strain evidence="2">ATCC 18683 / 1980 / Ss-1</strain>
    </source>
</reference>
<evidence type="ECO:0008006" key="3">
    <source>
        <dbReference type="Google" id="ProtNLM"/>
    </source>
</evidence>
<proteinExistence type="predicted"/>
<dbReference type="RefSeq" id="XP_001596271.1">
    <property type="nucleotide sequence ID" value="XM_001596221.1"/>
</dbReference>
<dbReference type="HOGENOM" id="CLU_1384900_0_0_1"/>
<keyword evidence="2" id="KW-1185">Reference proteome</keyword>
<dbReference type="AlphaFoldDB" id="A7EB05"/>
<organism evidence="1 2">
    <name type="scientific">Sclerotinia sclerotiorum (strain ATCC 18683 / 1980 / Ss-1)</name>
    <name type="common">White mold</name>
    <name type="synonym">Whetzelinia sclerotiorum</name>
    <dbReference type="NCBI Taxonomy" id="665079"/>
    <lineage>
        <taxon>Eukaryota</taxon>
        <taxon>Fungi</taxon>
        <taxon>Dikarya</taxon>
        <taxon>Ascomycota</taxon>
        <taxon>Pezizomycotina</taxon>
        <taxon>Leotiomycetes</taxon>
        <taxon>Helotiales</taxon>
        <taxon>Sclerotiniaceae</taxon>
        <taxon>Sclerotinia</taxon>
    </lineage>
</organism>
<dbReference type="GeneID" id="5492629"/>
<name>A7EB05_SCLS1</name>